<reference evidence="1 2" key="1">
    <citation type="submission" date="2019-03" db="EMBL/GenBank/DDBJ databases">
        <title>Nematode-trapping fungi genome.</title>
        <authorList>
            <person name="Vidal-Diez De Ulzurrun G."/>
        </authorList>
    </citation>
    <scope>NUCLEOTIDE SEQUENCE [LARGE SCALE GENOMIC DNA]</scope>
    <source>
        <strain evidence="1 2">TWF154</strain>
    </source>
</reference>
<dbReference type="EMBL" id="SOZJ01000008">
    <property type="protein sequence ID" value="TGJ63000.1"/>
    <property type="molecule type" value="Genomic_DNA"/>
</dbReference>
<dbReference type="AlphaFoldDB" id="A0A7C8KA38"/>
<evidence type="ECO:0000313" key="2">
    <source>
        <dbReference type="Proteomes" id="UP000297595"/>
    </source>
</evidence>
<proteinExistence type="predicted"/>
<organism evidence="1 2">
    <name type="scientific">Orbilia oligospora</name>
    <name type="common">Nematode-trapping fungus</name>
    <name type="synonym">Arthrobotrys oligospora</name>
    <dbReference type="NCBI Taxonomy" id="2813651"/>
    <lineage>
        <taxon>Eukaryota</taxon>
        <taxon>Fungi</taxon>
        <taxon>Dikarya</taxon>
        <taxon>Ascomycota</taxon>
        <taxon>Pezizomycotina</taxon>
        <taxon>Orbiliomycetes</taxon>
        <taxon>Orbiliales</taxon>
        <taxon>Orbiliaceae</taxon>
        <taxon>Orbilia</taxon>
    </lineage>
</organism>
<comment type="caution">
    <text evidence="1">The sequence shown here is derived from an EMBL/GenBank/DDBJ whole genome shotgun (WGS) entry which is preliminary data.</text>
</comment>
<name>A0A7C8KA38_ORBOL</name>
<sequence>MQWQRCRPPEPLEGTATVEFYLPRETDLEYRRADDDRWKKRISFGPGALHVLHVLEFGASNLNLDNIIFPSDYKRRGHITSIIIYRLSGIFRI</sequence>
<gene>
    <name evidence="1" type="ORF">EYR41_010950</name>
</gene>
<protein>
    <submittedName>
        <fullName evidence="1">Uncharacterized protein</fullName>
    </submittedName>
</protein>
<dbReference type="Proteomes" id="UP000297595">
    <property type="component" value="Unassembled WGS sequence"/>
</dbReference>
<evidence type="ECO:0000313" key="1">
    <source>
        <dbReference type="EMBL" id="TGJ63000.1"/>
    </source>
</evidence>
<accession>A0A7C8KA38</accession>